<gene>
    <name evidence="2" type="ORF">PPERSA_03754</name>
</gene>
<evidence type="ECO:0000313" key="3">
    <source>
        <dbReference type="Proteomes" id="UP000054937"/>
    </source>
</evidence>
<proteinExistence type="predicted"/>
<dbReference type="EMBL" id="LDAU01000207">
    <property type="protein sequence ID" value="KRW99579.1"/>
    <property type="molecule type" value="Genomic_DNA"/>
</dbReference>
<evidence type="ECO:0000256" key="1">
    <source>
        <dbReference type="SAM" id="MobiDB-lite"/>
    </source>
</evidence>
<protein>
    <submittedName>
        <fullName evidence="2">Uncharacterized protein</fullName>
    </submittedName>
</protein>
<comment type="caution">
    <text evidence="2">The sequence shown here is derived from an EMBL/GenBank/DDBJ whole genome shotgun (WGS) entry which is preliminary data.</text>
</comment>
<feature type="compositionally biased region" description="Basic and acidic residues" evidence="1">
    <location>
        <begin position="129"/>
        <end position="150"/>
    </location>
</feature>
<feature type="region of interest" description="Disordered" evidence="1">
    <location>
        <begin position="129"/>
        <end position="174"/>
    </location>
</feature>
<sequence length="205" mass="23868">MEQSLESYIHSMKDTKTVVNDIINILCQIGIAEKNDAFDSIIYTGPDYLNSRRITYDLIPKIQEETVKTNISQLEEKEEQFFGVMLKDLEESSKKDMRKGGKQNDLKFSITQNKVSSNQIRLEIVEQQQNKEKQLDKERESKQIQNKQDENQVDENYNNESNSELAQNKKNKVNQNVTQEIQKKIKLDVSKVPHSHISYFPVGLQ</sequence>
<keyword evidence="3" id="KW-1185">Reference proteome</keyword>
<accession>A0A0V0QBR8</accession>
<feature type="compositionally biased region" description="Polar residues" evidence="1">
    <location>
        <begin position="154"/>
        <end position="166"/>
    </location>
</feature>
<evidence type="ECO:0000313" key="2">
    <source>
        <dbReference type="EMBL" id="KRW99579.1"/>
    </source>
</evidence>
<dbReference type="Proteomes" id="UP000054937">
    <property type="component" value="Unassembled WGS sequence"/>
</dbReference>
<dbReference type="AlphaFoldDB" id="A0A0V0QBR8"/>
<organism evidence="2 3">
    <name type="scientific">Pseudocohnilembus persalinus</name>
    <name type="common">Ciliate</name>
    <dbReference type="NCBI Taxonomy" id="266149"/>
    <lineage>
        <taxon>Eukaryota</taxon>
        <taxon>Sar</taxon>
        <taxon>Alveolata</taxon>
        <taxon>Ciliophora</taxon>
        <taxon>Intramacronucleata</taxon>
        <taxon>Oligohymenophorea</taxon>
        <taxon>Scuticociliatia</taxon>
        <taxon>Philasterida</taxon>
        <taxon>Pseudocohnilembidae</taxon>
        <taxon>Pseudocohnilembus</taxon>
    </lineage>
</organism>
<dbReference type="InParanoid" id="A0A0V0QBR8"/>
<reference evidence="2 3" key="1">
    <citation type="journal article" date="2015" name="Sci. Rep.">
        <title>Genome of the facultative scuticociliatosis pathogen Pseudocohnilembus persalinus provides insight into its virulence through horizontal gene transfer.</title>
        <authorList>
            <person name="Xiong J."/>
            <person name="Wang G."/>
            <person name="Cheng J."/>
            <person name="Tian M."/>
            <person name="Pan X."/>
            <person name="Warren A."/>
            <person name="Jiang C."/>
            <person name="Yuan D."/>
            <person name="Miao W."/>
        </authorList>
    </citation>
    <scope>NUCLEOTIDE SEQUENCE [LARGE SCALE GENOMIC DNA]</scope>
    <source>
        <strain evidence="2">36N120E</strain>
    </source>
</reference>
<name>A0A0V0QBR8_PSEPJ</name>
<dbReference type="OrthoDB" id="5954824at2759"/>